<dbReference type="AlphaFoldDB" id="A0A4Q1C8F9"/>
<evidence type="ECO:0000313" key="6">
    <source>
        <dbReference type="Proteomes" id="UP000290218"/>
    </source>
</evidence>
<dbReference type="Gene3D" id="3.40.30.10">
    <property type="entry name" value="Glutaredoxin"/>
    <property type="match status" value="1"/>
</dbReference>
<evidence type="ECO:0000256" key="3">
    <source>
        <dbReference type="PIRSR" id="PIRSR603782-2"/>
    </source>
</evidence>
<comment type="similarity">
    <text evidence="1">Belongs to the SCO1/2 family.</text>
</comment>
<keyword evidence="6" id="KW-1185">Reference proteome</keyword>
<dbReference type="InterPro" id="IPR036249">
    <property type="entry name" value="Thioredoxin-like_sf"/>
</dbReference>
<dbReference type="PANTHER" id="PTHR12151">
    <property type="entry name" value="ELECTRON TRANSPORT PROTIN SCO1/SENC FAMILY MEMBER"/>
    <property type="match status" value="1"/>
</dbReference>
<feature type="disulfide bond" description="Redox-active" evidence="3">
    <location>
        <begin position="132"/>
        <end position="136"/>
    </location>
</feature>
<dbReference type="CDD" id="cd02968">
    <property type="entry name" value="SCO"/>
    <property type="match status" value="1"/>
</dbReference>
<protein>
    <submittedName>
        <fullName evidence="5">SCO family protein</fullName>
    </submittedName>
</protein>
<organism evidence="5 6">
    <name type="scientific">Oleiharenicola lentus</name>
    <dbReference type="NCBI Taxonomy" id="2508720"/>
    <lineage>
        <taxon>Bacteria</taxon>
        <taxon>Pseudomonadati</taxon>
        <taxon>Verrucomicrobiota</taxon>
        <taxon>Opitutia</taxon>
        <taxon>Opitutales</taxon>
        <taxon>Opitutaceae</taxon>
        <taxon>Oleiharenicola</taxon>
    </lineage>
</organism>
<name>A0A4Q1C8F9_9BACT</name>
<gene>
    <name evidence="5" type="ORF">ESB00_04575</name>
</gene>
<keyword evidence="2" id="KW-0479">Metal-binding</keyword>
<dbReference type="EMBL" id="SDHX01000001">
    <property type="protein sequence ID" value="RXK55178.1"/>
    <property type="molecule type" value="Genomic_DNA"/>
</dbReference>
<accession>A0A4Q1C8F9</accession>
<sequence length="255" mass="26795">MKTTIPLITLLFAASIAASDKPAACCPADTKPKAGSCCTVEKADKAACCAEKPSAPAACCAEKAQPAACCAQADAPKPAACCEEIKGSETTAFSSESLYQLEAGFTDDRGRSFTLGSLRGRPVVLTMFFASCSYACPLLLTDMQAIHAKLPADIRDRAAFVLVSFDVARDTPAALAQYRADRHLDAQWTLLHGDDDAVRELAALLGVKFKQEADGQFAHSNLITILNGGGEVVHQRTGLRGGLDETAQAIVAASR</sequence>
<evidence type="ECO:0000313" key="5">
    <source>
        <dbReference type="EMBL" id="RXK55178.1"/>
    </source>
</evidence>
<feature type="signal peptide" evidence="4">
    <location>
        <begin position="1"/>
        <end position="18"/>
    </location>
</feature>
<feature type="chain" id="PRO_5020913974" evidence="4">
    <location>
        <begin position="19"/>
        <end position="255"/>
    </location>
</feature>
<dbReference type="InterPro" id="IPR003782">
    <property type="entry name" value="SCO1/SenC"/>
</dbReference>
<proteinExistence type="inferred from homology"/>
<dbReference type="OrthoDB" id="8550465at2"/>
<dbReference type="SUPFAM" id="SSF52833">
    <property type="entry name" value="Thioredoxin-like"/>
    <property type="match status" value="1"/>
</dbReference>
<dbReference type="Pfam" id="PF02630">
    <property type="entry name" value="SCO1-SenC"/>
    <property type="match status" value="1"/>
</dbReference>
<evidence type="ECO:0000256" key="1">
    <source>
        <dbReference type="ARBA" id="ARBA00010996"/>
    </source>
</evidence>
<evidence type="ECO:0000256" key="2">
    <source>
        <dbReference type="PIRSR" id="PIRSR603782-1"/>
    </source>
</evidence>
<feature type="binding site" evidence="2">
    <location>
        <position position="219"/>
    </location>
    <ligand>
        <name>Cu cation</name>
        <dbReference type="ChEBI" id="CHEBI:23378"/>
    </ligand>
</feature>
<keyword evidence="2" id="KW-0186">Copper</keyword>
<feature type="binding site" evidence="2">
    <location>
        <position position="136"/>
    </location>
    <ligand>
        <name>Cu cation</name>
        <dbReference type="ChEBI" id="CHEBI:23378"/>
    </ligand>
</feature>
<comment type="caution">
    <text evidence="5">The sequence shown here is derived from an EMBL/GenBank/DDBJ whole genome shotgun (WGS) entry which is preliminary data.</text>
</comment>
<dbReference type="Proteomes" id="UP000290218">
    <property type="component" value="Unassembled WGS sequence"/>
</dbReference>
<dbReference type="RefSeq" id="WP_129046544.1">
    <property type="nucleotide sequence ID" value="NZ_SDHX01000001.1"/>
</dbReference>
<dbReference type="PANTHER" id="PTHR12151:SF25">
    <property type="entry name" value="LINALOOL DEHYDRATASE_ISOMERASE DOMAIN-CONTAINING PROTEIN"/>
    <property type="match status" value="1"/>
</dbReference>
<reference evidence="5 6" key="1">
    <citation type="submission" date="2019-01" db="EMBL/GenBank/DDBJ databases">
        <title>Lacunisphaera sp. strain TWA-58.</title>
        <authorList>
            <person name="Chen W.-M."/>
        </authorList>
    </citation>
    <scope>NUCLEOTIDE SEQUENCE [LARGE SCALE GENOMIC DNA]</scope>
    <source>
        <strain evidence="5 6">TWA-58</strain>
    </source>
</reference>
<keyword evidence="4" id="KW-0732">Signal</keyword>
<evidence type="ECO:0000256" key="4">
    <source>
        <dbReference type="SAM" id="SignalP"/>
    </source>
</evidence>
<dbReference type="GO" id="GO:0046872">
    <property type="term" value="F:metal ion binding"/>
    <property type="evidence" value="ECO:0007669"/>
    <property type="project" value="UniProtKB-KW"/>
</dbReference>
<feature type="binding site" evidence="2">
    <location>
        <position position="132"/>
    </location>
    <ligand>
        <name>Cu cation</name>
        <dbReference type="ChEBI" id="CHEBI:23378"/>
    </ligand>
</feature>
<keyword evidence="3" id="KW-1015">Disulfide bond</keyword>